<dbReference type="Pfam" id="PF01425">
    <property type="entry name" value="Amidase"/>
    <property type="match status" value="1"/>
</dbReference>
<evidence type="ECO:0000313" key="2">
    <source>
        <dbReference type="EMBL" id="MZR30868.1"/>
    </source>
</evidence>
<name>A0A6L8W722_9PROT</name>
<keyword evidence="2" id="KW-0378">Hydrolase</keyword>
<dbReference type="PANTHER" id="PTHR43372">
    <property type="entry name" value="FATTY-ACID AMIDE HYDROLASE"/>
    <property type="match status" value="1"/>
</dbReference>
<dbReference type="GO" id="GO:0012505">
    <property type="term" value="C:endomembrane system"/>
    <property type="evidence" value="ECO:0007669"/>
    <property type="project" value="TreeGrafter"/>
</dbReference>
<dbReference type="InterPro" id="IPR052739">
    <property type="entry name" value="FAAH2"/>
</dbReference>
<sequence length="484" mass="52117">MTDIHFASAHEQAAKIAQGEIGAEELLDHYLARIGKYNGDLNAVIWMDEETARKRARDADAARIRGDRLGPLHGVPMTIKESYNLVGSPSTWGNPAWKDHYPEKNALSVQRLLDAGANIFGKTNVPFMLADWQSFNDIYGTTNNPWDLTRTPGGSSGGSAAALAAGLSGIETGSDIGASIRNPAHYCGVCGHKPTYNIIPGQGQKPPGIVADNDIAVLGPLARSAFDLEIALDVMAGAGSPQNSAWALNLKPARHRHLKDFRVAVMTSAEGFDVDNDYQAALNGIADKLEAAGARVSRTARPDIPIAAAYETYILLLRAATSGALPDAQLERFRKITANADPKDKSYLTLMARAGTMPHKEWLRINNERHLMALKWAEFFGEWDILICPSAAGPAFPQNQKGERQDRMIDINGTPQPSTDQMFWAGYSNMVDLPSTVVPAGVTPGGLPVGLQAVAAYGEDKTSLKLCQLIEEAFGGFTPPPGYD</sequence>
<evidence type="ECO:0000259" key="1">
    <source>
        <dbReference type="Pfam" id="PF01425"/>
    </source>
</evidence>
<dbReference type="Proteomes" id="UP000476030">
    <property type="component" value="Unassembled WGS sequence"/>
</dbReference>
<evidence type="ECO:0000313" key="3">
    <source>
        <dbReference type="Proteomes" id="UP000476030"/>
    </source>
</evidence>
<feature type="domain" description="Amidase" evidence="1">
    <location>
        <begin position="25"/>
        <end position="462"/>
    </location>
</feature>
<dbReference type="GO" id="GO:0004040">
    <property type="term" value="F:amidase activity"/>
    <property type="evidence" value="ECO:0007669"/>
    <property type="project" value="UniProtKB-EC"/>
</dbReference>
<dbReference type="AlphaFoldDB" id="A0A6L8W722"/>
<proteinExistence type="predicted"/>
<dbReference type="EMBL" id="WTUW01000002">
    <property type="protein sequence ID" value="MZR30868.1"/>
    <property type="molecule type" value="Genomic_DNA"/>
</dbReference>
<comment type="caution">
    <text evidence="2">The sequence shown here is derived from an EMBL/GenBank/DDBJ whole genome shotgun (WGS) entry which is preliminary data.</text>
</comment>
<organism evidence="2 3">
    <name type="scientific">Sneathiella litorea</name>
    <dbReference type="NCBI Taxonomy" id="2606216"/>
    <lineage>
        <taxon>Bacteria</taxon>
        <taxon>Pseudomonadati</taxon>
        <taxon>Pseudomonadota</taxon>
        <taxon>Alphaproteobacteria</taxon>
        <taxon>Sneathiellales</taxon>
        <taxon>Sneathiellaceae</taxon>
        <taxon>Sneathiella</taxon>
    </lineage>
</organism>
<keyword evidence="3" id="KW-1185">Reference proteome</keyword>
<reference evidence="2 3" key="1">
    <citation type="submission" date="2019-12" db="EMBL/GenBank/DDBJ databases">
        <title>Snethiella sp. nov. sp. isolated from sea sand.</title>
        <authorList>
            <person name="Kim J."/>
            <person name="Jeong S.E."/>
            <person name="Jung H.S."/>
            <person name="Jeon C.O."/>
        </authorList>
    </citation>
    <scope>NUCLEOTIDE SEQUENCE [LARGE SCALE GENOMIC DNA]</scope>
    <source>
        <strain evidence="2 3">DP05</strain>
    </source>
</reference>
<dbReference type="InterPro" id="IPR023631">
    <property type="entry name" value="Amidase_dom"/>
</dbReference>
<dbReference type="PANTHER" id="PTHR43372:SF4">
    <property type="entry name" value="FATTY-ACID AMIDE HYDROLASE 2"/>
    <property type="match status" value="1"/>
</dbReference>
<dbReference type="EC" id="3.5.1.4" evidence="2"/>
<dbReference type="SUPFAM" id="SSF75304">
    <property type="entry name" value="Amidase signature (AS) enzymes"/>
    <property type="match status" value="1"/>
</dbReference>
<dbReference type="Gene3D" id="3.90.1300.10">
    <property type="entry name" value="Amidase signature (AS) domain"/>
    <property type="match status" value="1"/>
</dbReference>
<gene>
    <name evidence="2" type="ORF">GQE98_09500</name>
</gene>
<dbReference type="RefSeq" id="WP_161315410.1">
    <property type="nucleotide sequence ID" value="NZ_WTUW01000002.1"/>
</dbReference>
<dbReference type="InterPro" id="IPR036928">
    <property type="entry name" value="AS_sf"/>
</dbReference>
<accession>A0A6L8W722</accession>
<dbReference type="NCBIfam" id="NF004816">
    <property type="entry name" value="PRK06170.1"/>
    <property type="match status" value="1"/>
</dbReference>
<protein>
    <submittedName>
        <fullName evidence="2">Amidase</fullName>
        <ecNumber evidence="2">3.5.1.4</ecNumber>
    </submittedName>
</protein>